<evidence type="ECO:0000256" key="3">
    <source>
        <dbReference type="ARBA" id="ARBA00022741"/>
    </source>
</evidence>
<keyword evidence="4 9" id="KW-0418">Kinase</keyword>
<feature type="binding site" evidence="7">
    <location>
        <begin position="147"/>
        <end position="151"/>
    </location>
    <ligand>
        <name>ATP</name>
        <dbReference type="ChEBI" id="CHEBI:30616"/>
    </ligand>
</feature>
<dbReference type="InterPro" id="IPR027417">
    <property type="entry name" value="P-loop_NTPase"/>
</dbReference>
<dbReference type="GO" id="GO:0004138">
    <property type="term" value="F:deoxyguanosine kinase activity"/>
    <property type="evidence" value="ECO:0007669"/>
    <property type="project" value="UniProtKB-EC"/>
</dbReference>
<keyword evidence="3 7" id="KW-0547">Nucleotide-binding</keyword>
<dbReference type="GO" id="GO:0005737">
    <property type="term" value="C:cytoplasm"/>
    <property type="evidence" value="ECO:0007669"/>
    <property type="project" value="TreeGrafter"/>
</dbReference>
<comment type="similarity">
    <text evidence="1">Belongs to the DCK/DGK family.</text>
</comment>
<dbReference type="STRING" id="759851.SAMN04244570_0426"/>
<reference evidence="9 10" key="1">
    <citation type="submission" date="2011-04" db="EMBL/GenBank/DDBJ databases">
        <authorList>
            <person name="Muzny D."/>
            <person name="Qin X."/>
            <person name="Deng J."/>
            <person name="Jiang H."/>
            <person name="Liu Y."/>
            <person name="Qu J."/>
            <person name="Song X.-Z."/>
            <person name="Zhang L."/>
            <person name="Thornton R."/>
            <person name="Coyle M."/>
            <person name="Francisco L."/>
            <person name="Jackson L."/>
            <person name="Javaid M."/>
            <person name="Korchina V."/>
            <person name="Kovar C."/>
            <person name="Mata R."/>
            <person name="Mathew T."/>
            <person name="Ngo R."/>
            <person name="Nguyen L."/>
            <person name="Nguyen N."/>
            <person name="Okwuonu G."/>
            <person name="Ongeri F."/>
            <person name="Pham C."/>
            <person name="Simmons D."/>
            <person name="Wilczek-Boney K."/>
            <person name="Hale W."/>
            <person name="Jakkamsetti A."/>
            <person name="Pham P."/>
            <person name="Ruth R."/>
            <person name="San Lucas F."/>
            <person name="Warren J."/>
            <person name="Zhang J."/>
            <person name="Zhao Z."/>
            <person name="Zhou C."/>
            <person name="Zhu D."/>
            <person name="Lee S."/>
            <person name="Bess C."/>
            <person name="Blankenburg K."/>
            <person name="Forbes L."/>
            <person name="Fu Q."/>
            <person name="Gubbala S."/>
            <person name="Hirani K."/>
            <person name="Jayaseelan J.C."/>
            <person name="Lara F."/>
            <person name="Munidasa M."/>
            <person name="Palculict T."/>
            <person name="Patil S."/>
            <person name="Pu L.-L."/>
            <person name="Saada N."/>
            <person name="Tang L."/>
            <person name="Weissenberger G."/>
            <person name="Zhu Y."/>
            <person name="Hemphill L."/>
            <person name="Shang Y."/>
            <person name="Youmans B."/>
            <person name="Ayvaz T."/>
            <person name="Ross M."/>
            <person name="Santibanez J."/>
            <person name="Aqrawi P."/>
            <person name="Gross S."/>
            <person name="Joshi V."/>
            <person name="Fowler G."/>
            <person name="Nazareth L."/>
            <person name="Reid J."/>
            <person name="Worley K."/>
            <person name="Petrosino J."/>
            <person name="Highlander S."/>
            <person name="Gibbs R."/>
        </authorList>
    </citation>
    <scope>NUCLEOTIDE SEQUENCE [LARGE SCALE GENOMIC DNA]</scope>
    <source>
        <strain evidence="9 10">2681</strain>
    </source>
</reference>
<evidence type="ECO:0000256" key="5">
    <source>
        <dbReference type="ARBA" id="ARBA00022840"/>
    </source>
</evidence>
<dbReference type="CDD" id="cd01673">
    <property type="entry name" value="dNK"/>
    <property type="match status" value="1"/>
</dbReference>
<sequence length="225" mass="26034">MYLNWKGEGHVFVPFIAVEGPIGVGKTTLTAAIAKTFSYQQLQEISSENPFLDQFYQDKEKWSFQTEMFFLCNRYEQLKQINKDYISAGIPVVADYHIFKNMLFAQRTLEASDLAKYKEIYRILTQDLPMPNIIISLSASLSTLQQRIHERGRYYESDMDSDYLQLLSDDYSSYIPEFEKAHPDISVLHIDGDQMDFVRDTQDLKNILARVDAAVQKGLNLNETT</sequence>
<dbReference type="Gene3D" id="3.40.50.300">
    <property type="entry name" value="P-loop containing nucleotide triphosphate hydrolases"/>
    <property type="match status" value="1"/>
</dbReference>
<evidence type="ECO:0000313" key="10">
    <source>
        <dbReference type="Proteomes" id="UP000005316"/>
    </source>
</evidence>
<accession>F9DV64</accession>
<dbReference type="PIRSF" id="PIRSF000705">
    <property type="entry name" value="DNK"/>
    <property type="match status" value="1"/>
</dbReference>
<dbReference type="PANTHER" id="PTHR10513">
    <property type="entry name" value="DEOXYNUCLEOSIDE KINASE"/>
    <property type="match status" value="1"/>
</dbReference>
<evidence type="ECO:0000313" key="9">
    <source>
        <dbReference type="EMBL" id="EGQ23217.1"/>
    </source>
</evidence>
<evidence type="ECO:0000256" key="6">
    <source>
        <dbReference type="PIRSR" id="PIRSR000705-1"/>
    </source>
</evidence>
<organism evidence="9 10">
    <name type="scientific">Sporosarcina newyorkensis 2681</name>
    <dbReference type="NCBI Taxonomy" id="1027292"/>
    <lineage>
        <taxon>Bacteria</taxon>
        <taxon>Bacillati</taxon>
        <taxon>Bacillota</taxon>
        <taxon>Bacilli</taxon>
        <taxon>Bacillales</taxon>
        <taxon>Caryophanaceae</taxon>
        <taxon>Sporosarcina</taxon>
    </lineage>
</organism>
<evidence type="ECO:0000256" key="4">
    <source>
        <dbReference type="ARBA" id="ARBA00022777"/>
    </source>
</evidence>
<dbReference type="PANTHER" id="PTHR10513:SF46">
    <property type="entry name" value="DEOXYGUANOSINE KINASE"/>
    <property type="match status" value="1"/>
</dbReference>
<dbReference type="HOGENOM" id="CLU_030466_2_0_9"/>
<keyword evidence="5 7" id="KW-0067">ATP-binding</keyword>
<dbReference type="Pfam" id="PF01712">
    <property type="entry name" value="dNK"/>
    <property type="match status" value="1"/>
</dbReference>
<dbReference type="EC" id="2.7.1.113" evidence="9"/>
<dbReference type="Proteomes" id="UP000005316">
    <property type="component" value="Unassembled WGS sequence"/>
</dbReference>
<dbReference type="InterPro" id="IPR002624">
    <property type="entry name" value="DCK/DGK"/>
</dbReference>
<dbReference type="SUPFAM" id="SSF52540">
    <property type="entry name" value="P-loop containing nucleoside triphosphate hydrolases"/>
    <property type="match status" value="1"/>
</dbReference>
<comment type="caution">
    <text evidence="9">The sequence shown here is derived from an EMBL/GenBank/DDBJ whole genome shotgun (WGS) entry which is preliminary data.</text>
</comment>
<dbReference type="GO" id="GO:0005524">
    <property type="term" value="F:ATP binding"/>
    <property type="evidence" value="ECO:0007669"/>
    <property type="project" value="UniProtKB-KW"/>
</dbReference>
<feature type="domain" description="Deoxynucleoside kinase" evidence="8">
    <location>
        <begin position="16"/>
        <end position="215"/>
    </location>
</feature>
<dbReference type="eggNOG" id="COG1428">
    <property type="taxonomic scope" value="Bacteria"/>
</dbReference>
<name>F9DV64_9BACL</name>
<protein>
    <submittedName>
        <fullName evidence="9">Deoxynucleoside kinase</fullName>
        <ecNumber evidence="9">2.7.1.113</ecNumber>
    </submittedName>
</protein>
<dbReference type="AlphaFoldDB" id="F9DV64"/>
<gene>
    <name evidence="9" type="primary">dgk</name>
    <name evidence="9" type="ORF">HMPREF9372_2695</name>
</gene>
<proteinExistence type="inferred from homology"/>
<evidence type="ECO:0000256" key="7">
    <source>
        <dbReference type="PIRSR" id="PIRSR000705-3"/>
    </source>
</evidence>
<feature type="binding site" evidence="7">
    <location>
        <begin position="20"/>
        <end position="28"/>
    </location>
    <ligand>
        <name>ATP</name>
        <dbReference type="ChEBI" id="CHEBI:30616"/>
    </ligand>
</feature>
<dbReference type="FunFam" id="3.40.50.300:FF:000659">
    <property type="entry name" value="Deoxyguanosine kinase"/>
    <property type="match status" value="1"/>
</dbReference>
<evidence type="ECO:0000256" key="1">
    <source>
        <dbReference type="ARBA" id="ARBA00007420"/>
    </source>
</evidence>
<evidence type="ECO:0000256" key="2">
    <source>
        <dbReference type="ARBA" id="ARBA00022679"/>
    </source>
</evidence>
<evidence type="ECO:0000259" key="8">
    <source>
        <dbReference type="Pfam" id="PF01712"/>
    </source>
</evidence>
<dbReference type="InterPro" id="IPR050566">
    <property type="entry name" value="Deoxyribonucleoside_kinase"/>
</dbReference>
<dbReference type="EMBL" id="AFPZ01000085">
    <property type="protein sequence ID" value="EGQ23217.1"/>
    <property type="molecule type" value="Genomic_DNA"/>
</dbReference>
<keyword evidence="2 9" id="KW-0808">Transferase</keyword>
<dbReference type="InterPro" id="IPR031314">
    <property type="entry name" value="DNK_dom"/>
</dbReference>
<feature type="active site" description="Proton acceptor" evidence="6">
    <location>
        <position position="95"/>
    </location>
</feature>